<comment type="caution">
    <text evidence="1">The sequence shown here is derived from an EMBL/GenBank/DDBJ whole genome shotgun (WGS) entry which is preliminary data.</text>
</comment>
<gene>
    <name evidence="1" type="ORF">A2647_00580</name>
</gene>
<dbReference type="EMBL" id="MFTP01000002">
    <property type="protein sequence ID" value="OGI66236.1"/>
    <property type="molecule type" value="Genomic_DNA"/>
</dbReference>
<proteinExistence type="predicted"/>
<protein>
    <recommendedName>
        <fullName evidence="3">ATP-grasp domain-containing protein</fullName>
    </recommendedName>
</protein>
<dbReference type="Gene3D" id="3.30.470.20">
    <property type="entry name" value="ATP-grasp fold, B domain"/>
    <property type="match status" value="1"/>
</dbReference>
<accession>A0A1F6V9N6</accession>
<dbReference type="AlphaFoldDB" id="A0A1F6V9N6"/>
<reference evidence="1 2" key="1">
    <citation type="journal article" date="2016" name="Nat. Commun.">
        <title>Thousands of microbial genomes shed light on interconnected biogeochemical processes in an aquifer system.</title>
        <authorList>
            <person name="Anantharaman K."/>
            <person name="Brown C.T."/>
            <person name="Hug L.A."/>
            <person name="Sharon I."/>
            <person name="Castelle C.J."/>
            <person name="Probst A.J."/>
            <person name="Thomas B.C."/>
            <person name="Singh A."/>
            <person name="Wilkins M.J."/>
            <person name="Karaoz U."/>
            <person name="Brodie E.L."/>
            <person name="Williams K.H."/>
            <person name="Hubbard S.S."/>
            <person name="Banfield J.F."/>
        </authorList>
    </citation>
    <scope>NUCLEOTIDE SEQUENCE [LARGE SCALE GENOMIC DNA]</scope>
</reference>
<name>A0A1F6V9N6_9BACT</name>
<organism evidence="1 2">
    <name type="scientific">Candidatus Nomurabacteria bacterium RIFCSPHIGHO2_01_FULL_40_24b</name>
    <dbReference type="NCBI Taxonomy" id="1801739"/>
    <lineage>
        <taxon>Bacteria</taxon>
        <taxon>Candidatus Nomuraibacteriota</taxon>
    </lineage>
</organism>
<sequence>MKHCKDCEPAQEIHVVAYISVVLGWIDEPFFSMMEKLFKNFAEKMADKITLPFFNLMVFLRLGHWSFKPDDKDTLRTKCFWEEAERRGIKMKEFHLGPIKDGFVAEFGEGDKRKTIIFDGLPRPGLKESPALKWMDNKGIMKEKFKKEGLPVAEGGVAWSKSGALKIFNSLQKAQKRPVITKPNLGSRSRHTLIHIDTPEKLIYGFKKAKKLSPLVVIEEELRGFLFRGTLIGGKLAGVVRRDQPEVMGDGIHTLQELMDKENERPERNGPIFYKIIIDPDAEAELKRPARAGGENITMRDIPPKGKVITFSQKTSRGCGGTTTEVTDIVHGDNVAMLEHVASFLDDPLIGVDFIIEDITKSWKEEQHCGIIECNSLPFIDLHHYVLFGKPNNVAGKLWDLVMPESKSD</sequence>
<evidence type="ECO:0000313" key="2">
    <source>
        <dbReference type="Proteomes" id="UP000177370"/>
    </source>
</evidence>
<dbReference type="Proteomes" id="UP000177370">
    <property type="component" value="Unassembled WGS sequence"/>
</dbReference>
<evidence type="ECO:0008006" key="3">
    <source>
        <dbReference type="Google" id="ProtNLM"/>
    </source>
</evidence>
<evidence type="ECO:0000313" key="1">
    <source>
        <dbReference type="EMBL" id="OGI66236.1"/>
    </source>
</evidence>
<dbReference type="SUPFAM" id="SSF56059">
    <property type="entry name" value="Glutathione synthetase ATP-binding domain-like"/>
    <property type="match status" value="1"/>
</dbReference>